<feature type="binding site" evidence="8">
    <location>
        <position position="34"/>
    </location>
    <ligand>
        <name>L-tyrosine</name>
        <dbReference type="ChEBI" id="CHEBI:58315"/>
    </ligand>
</feature>
<evidence type="ECO:0000256" key="3">
    <source>
        <dbReference type="ARBA" id="ARBA00022840"/>
    </source>
</evidence>
<dbReference type="PANTHER" id="PTHR11766:SF0">
    <property type="entry name" value="TYROSINE--TRNA LIGASE, MITOCHONDRIAL"/>
    <property type="match status" value="1"/>
</dbReference>
<feature type="binding site" evidence="8">
    <location>
        <position position="230"/>
    </location>
    <ligand>
        <name>ATP</name>
        <dbReference type="ChEBI" id="CHEBI:30616"/>
    </ligand>
</feature>
<dbReference type="EC" id="6.1.1.1" evidence="8"/>
<dbReference type="InterPro" id="IPR036986">
    <property type="entry name" value="S4_RNA-bd_sf"/>
</dbReference>
<keyword evidence="5 8" id="KW-0648">Protein biosynthesis</keyword>
<dbReference type="InterPro" id="IPR054608">
    <property type="entry name" value="SYY-like_C"/>
</dbReference>
<evidence type="ECO:0000256" key="8">
    <source>
        <dbReference type="HAMAP-Rule" id="MF_02006"/>
    </source>
</evidence>
<feature type="binding site" evidence="8">
    <location>
        <position position="171"/>
    </location>
    <ligand>
        <name>L-tyrosine</name>
        <dbReference type="ChEBI" id="CHEBI:58315"/>
    </ligand>
</feature>
<dbReference type="InterPro" id="IPR024107">
    <property type="entry name" value="Tyr-tRNA-ligase_bac_1"/>
</dbReference>
<feature type="binding site" evidence="8">
    <location>
        <position position="167"/>
    </location>
    <ligand>
        <name>L-tyrosine</name>
        <dbReference type="ChEBI" id="CHEBI:58315"/>
    </ligand>
</feature>
<evidence type="ECO:0000256" key="6">
    <source>
        <dbReference type="ARBA" id="ARBA00023146"/>
    </source>
</evidence>
<name>A0A844G4E0_9BACT</name>
<dbReference type="InterPro" id="IPR002307">
    <property type="entry name" value="Tyr-tRNA-ligase"/>
</dbReference>
<dbReference type="AlphaFoldDB" id="A0A844G4E0"/>
<evidence type="ECO:0000313" key="12">
    <source>
        <dbReference type="Proteomes" id="UP000435649"/>
    </source>
</evidence>
<dbReference type="InterPro" id="IPR024088">
    <property type="entry name" value="Tyr-tRNA-ligase_bac-type"/>
</dbReference>
<dbReference type="Proteomes" id="UP000435649">
    <property type="component" value="Unassembled WGS sequence"/>
</dbReference>
<evidence type="ECO:0000256" key="9">
    <source>
        <dbReference type="PROSITE-ProRule" id="PRU00182"/>
    </source>
</evidence>
<feature type="short sequence motif" description="'HIGH' region" evidence="8">
    <location>
        <begin position="39"/>
        <end position="48"/>
    </location>
</feature>
<comment type="subcellular location">
    <subcellularLocation>
        <location evidence="8">Cytoplasm</location>
    </subcellularLocation>
</comment>
<evidence type="ECO:0000256" key="1">
    <source>
        <dbReference type="ARBA" id="ARBA00022598"/>
    </source>
</evidence>
<evidence type="ECO:0000259" key="10">
    <source>
        <dbReference type="Pfam" id="PF22421"/>
    </source>
</evidence>
<keyword evidence="6 8" id="KW-0030">Aminoacyl-tRNA synthetase</keyword>
<keyword evidence="4 9" id="KW-0694">RNA-binding</keyword>
<reference evidence="11 12" key="1">
    <citation type="submission" date="2019-08" db="EMBL/GenBank/DDBJ databases">
        <title>In-depth cultivation of the pig gut microbiome towards novel bacterial diversity and tailored functional studies.</title>
        <authorList>
            <person name="Wylensek D."/>
            <person name="Hitch T.C.A."/>
            <person name="Clavel T."/>
        </authorList>
    </citation>
    <scope>NUCLEOTIDE SEQUENCE [LARGE SCALE GENOMIC DNA]</scope>
    <source>
        <strain evidence="11 12">BBE-744-WT-12</strain>
    </source>
</reference>
<evidence type="ECO:0000256" key="5">
    <source>
        <dbReference type="ARBA" id="ARBA00022917"/>
    </source>
</evidence>
<accession>A0A844G4E0</accession>
<dbReference type="Gene3D" id="3.10.290.10">
    <property type="entry name" value="RNA-binding S4 domain"/>
    <property type="match status" value="1"/>
</dbReference>
<comment type="subunit">
    <text evidence="8">Homodimer.</text>
</comment>
<comment type="function">
    <text evidence="8">Catalyzes the attachment of tyrosine to tRNA(Tyr) in a two-step reaction: tyrosine is first activated by ATP to form Tyr-AMP and then transferred to the acceptor end of tRNA(Tyr).</text>
</comment>
<dbReference type="HAMAP" id="MF_02006">
    <property type="entry name" value="Tyr_tRNA_synth_type1"/>
    <property type="match status" value="1"/>
</dbReference>
<evidence type="ECO:0000256" key="7">
    <source>
        <dbReference type="ARBA" id="ARBA00048248"/>
    </source>
</evidence>
<proteinExistence type="inferred from homology"/>
<comment type="caution">
    <text evidence="11">The sequence shown here is derived from an EMBL/GenBank/DDBJ whole genome shotgun (WGS) entry which is preliminary data.</text>
</comment>
<evidence type="ECO:0000313" key="11">
    <source>
        <dbReference type="EMBL" id="MST97782.1"/>
    </source>
</evidence>
<comment type="similarity">
    <text evidence="8">Belongs to the class-I aminoacyl-tRNA synthetase family. TyrS type 1 subfamily.</text>
</comment>
<dbReference type="CDD" id="cd00165">
    <property type="entry name" value="S4"/>
    <property type="match status" value="1"/>
</dbReference>
<dbReference type="GO" id="GO:0005829">
    <property type="term" value="C:cytosol"/>
    <property type="evidence" value="ECO:0007669"/>
    <property type="project" value="TreeGrafter"/>
</dbReference>
<keyword evidence="1 8" id="KW-0436">Ligase</keyword>
<dbReference type="SUPFAM" id="SSF55174">
    <property type="entry name" value="Alpha-L RNA-binding motif"/>
    <property type="match status" value="1"/>
</dbReference>
<evidence type="ECO:0000256" key="2">
    <source>
        <dbReference type="ARBA" id="ARBA00022741"/>
    </source>
</evidence>
<dbReference type="InterPro" id="IPR014729">
    <property type="entry name" value="Rossmann-like_a/b/a_fold"/>
</dbReference>
<dbReference type="PROSITE" id="PS00178">
    <property type="entry name" value="AA_TRNA_LIGASE_I"/>
    <property type="match status" value="1"/>
</dbReference>
<dbReference type="Gene3D" id="1.10.240.10">
    <property type="entry name" value="Tyrosyl-Transfer RNA Synthetase"/>
    <property type="match status" value="1"/>
</dbReference>
<dbReference type="SUPFAM" id="SSF52374">
    <property type="entry name" value="Nucleotidylyl transferase"/>
    <property type="match status" value="1"/>
</dbReference>
<sequence length="428" mass="47591">MNIFQELKARGFCYQQTDEEAIEKLLSTERVKFYVGFDPTGNSLHVGHLLPVMAMRLMQKAGHIPIVLVGGATARIGDPSGKKTARPMMTLETIAENVACLQKQLSRFIRTENGEAHFVNNADWLCKIGYIDMLREVGTIFSVNRMMAQESVKSRLEDGLTFLEFNYSILQAYDFMVLNRDFGCKLEMGGQDQWGNMVAGTELIRRKLGREVHCMTIPLLMDSNGEKFGKTAGGNNVWLDVNRTSVFDYYQFWRNSDDSQVEKLMLYFSPLPVDEIRRICDPAGNINRAKEILAYEATCLAHGEEAAREAFVTAGTRFGFADPECRVQTTSGIAKVDRSSVQAELPTAAVTAAELDDPAGLSIPKLLVLAGLCKTNSDGRRLIQGGAVSIDDVKVTDVNAKITRENFADGSFVLRAGKKNFRRVVLEQ</sequence>
<keyword evidence="12" id="KW-1185">Reference proteome</keyword>
<feature type="domain" description="Tyrosine--tRNA ligase SYY-like C-terminal" evidence="10">
    <location>
        <begin position="360"/>
        <end position="422"/>
    </location>
</feature>
<dbReference type="InterPro" id="IPR002305">
    <property type="entry name" value="aa-tRNA-synth_Ic"/>
</dbReference>
<dbReference type="PRINTS" id="PR01040">
    <property type="entry name" value="TRNASYNTHTYR"/>
</dbReference>
<gene>
    <name evidence="8" type="primary">tyrS</name>
    <name evidence="11" type="ORF">FYJ85_12105</name>
</gene>
<protein>
    <recommendedName>
        <fullName evidence="8">Tyrosine--tRNA ligase</fullName>
        <ecNumber evidence="8">6.1.1.1</ecNumber>
    </recommendedName>
    <alternativeName>
        <fullName evidence="8">Tyrosyl-tRNA synthetase</fullName>
        <shortName evidence="8">TyrRS</shortName>
    </alternativeName>
</protein>
<comment type="catalytic activity">
    <reaction evidence="7 8">
        <text>tRNA(Tyr) + L-tyrosine + ATP = L-tyrosyl-tRNA(Tyr) + AMP + diphosphate + H(+)</text>
        <dbReference type="Rhea" id="RHEA:10220"/>
        <dbReference type="Rhea" id="RHEA-COMP:9706"/>
        <dbReference type="Rhea" id="RHEA-COMP:9707"/>
        <dbReference type="ChEBI" id="CHEBI:15378"/>
        <dbReference type="ChEBI" id="CHEBI:30616"/>
        <dbReference type="ChEBI" id="CHEBI:33019"/>
        <dbReference type="ChEBI" id="CHEBI:58315"/>
        <dbReference type="ChEBI" id="CHEBI:78442"/>
        <dbReference type="ChEBI" id="CHEBI:78536"/>
        <dbReference type="ChEBI" id="CHEBI:456215"/>
        <dbReference type="EC" id="6.1.1.1"/>
    </reaction>
</comment>
<dbReference type="EMBL" id="VUNS01000012">
    <property type="protein sequence ID" value="MST97782.1"/>
    <property type="molecule type" value="Genomic_DNA"/>
</dbReference>
<keyword evidence="8" id="KW-0963">Cytoplasm</keyword>
<dbReference type="Gene3D" id="3.40.50.620">
    <property type="entry name" value="HUPs"/>
    <property type="match status" value="1"/>
</dbReference>
<dbReference type="PROSITE" id="PS50889">
    <property type="entry name" value="S4"/>
    <property type="match status" value="1"/>
</dbReference>
<dbReference type="GO" id="GO:0005524">
    <property type="term" value="F:ATP binding"/>
    <property type="evidence" value="ECO:0007669"/>
    <property type="project" value="UniProtKB-UniRule"/>
</dbReference>
<keyword evidence="3 8" id="KW-0067">ATP-binding</keyword>
<dbReference type="InterPro" id="IPR001412">
    <property type="entry name" value="aa-tRNA-synth_I_CS"/>
</dbReference>
<evidence type="ECO:0000256" key="4">
    <source>
        <dbReference type="ARBA" id="ARBA00022884"/>
    </source>
</evidence>
<dbReference type="GO" id="GO:0006437">
    <property type="term" value="P:tyrosyl-tRNA aminoacylation"/>
    <property type="evidence" value="ECO:0007669"/>
    <property type="project" value="UniProtKB-UniRule"/>
</dbReference>
<keyword evidence="2 8" id="KW-0547">Nucleotide-binding</keyword>
<dbReference type="CDD" id="cd00805">
    <property type="entry name" value="TyrRS_core"/>
    <property type="match status" value="1"/>
</dbReference>
<dbReference type="PANTHER" id="PTHR11766">
    <property type="entry name" value="TYROSYL-TRNA SYNTHETASE"/>
    <property type="match status" value="1"/>
</dbReference>
<dbReference type="GO" id="GO:0004831">
    <property type="term" value="F:tyrosine-tRNA ligase activity"/>
    <property type="evidence" value="ECO:0007669"/>
    <property type="project" value="UniProtKB-UniRule"/>
</dbReference>
<dbReference type="Pfam" id="PF22421">
    <property type="entry name" value="SYY_C-terminal"/>
    <property type="match status" value="1"/>
</dbReference>
<dbReference type="Pfam" id="PF00579">
    <property type="entry name" value="tRNA-synt_1b"/>
    <property type="match status" value="1"/>
</dbReference>
<dbReference type="NCBIfam" id="TIGR00234">
    <property type="entry name" value="tyrS"/>
    <property type="match status" value="1"/>
</dbReference>
<organism evidence="11 12">
    <name type="scientific">Victivallis lenta</name>
    <dbReference type="NCBI Taxonomy" id="2606640"/>
    <lineage>
        <taxon>Bacteria</taxon>
        <taxon>Pseudomonadati</taxon>
        <taxon>Lentisphaerota</taxon>
        <taxon>Lentisphaeria</taxon>
        <taxon>Victivallales</taxon>
        <taxon>Victivallaceae</taxon>
        <taxon>Victivallis</taxon>
    </lineage>
</organism>
<dbReference type="GO" id="GO:0003723">
    <property type="term" value="F:RNA binding"/>
    <property type="evidence" value="ECO:0007669"/>
    <property type="project" value="UniProtKB-KW"/>
</dbReference>
<feature type="short sequence motif" description="'KMSKS' region" evidence="8">
    <location>
        <begin position="227"/>
        <end position="231"/>
    </location>
</feature>